<keyword evidence="2" id="KW-0812">Transmembrane</keyword>
<evidence type="ECO:0008006" key="5">
    <source>
        <dbReference type="Google" id="ProtNLM"/>
    </source>
</evidence>
<feature type="region of interest" description="Disordered" evidence="1">
    <location>
        <begin position="121"/>
        <end position="174"/>
    </location>
</feature>
<feature type="compositionally biased region" description="Pro residues" evidence="1">
    <location>
        <begin position="133"/>
        <end position="143"/>
    </location>
</feature>
<keyword evidence="2" id="KW-0472">Membrane</keyword>
<evidence type="ECO:0000256" key="2">
    <source>
        <dbReference type="SAM" id="Phobius"/>
    </source>
</evidence>
<proteinExistence type="predicted"/>
<dbReference type="Proteomes" id="UP001194539">
    <property type="component" value="Unassembled WGS sequence"/>
</dbReference>
<feature type="transmembrane region" description="Helical" evidence="2">
    <location>
        <begin position="24"/>
        <end position="45"/>
    </location>
</feature>
<gene>
    <name evidence="3" type="ORF">H1B27_08715</name>
</gene>
<evidence type="ECO:0000313" key="4">
    <source>
        <dbReference type="Proteomes" id="UP001194539"/>
    </source>
</evidence>
<accession>A0ABS0NZE8</accession>
<sequence>MTNVIDQVSSLEPPPVLHRSSRRFASFFALAAVSIALCAGAAYFWTNVQESFEKPSAREVVATTGLSAEDREALLGIRSEQQKASDQIGEINRNIGAQQDDLKRMADQIEALTSRIESLQKPTVPSSVLLAPSSPPPAAPVPRPAKRAVQPAKPEGPVSVGGAPLISEPSTNER</sequence>
<evidence type="ECO:0000256" key="1">
    <source>
        <dbReference type="SAM" id="MobiDB-lite"/>
    </source>
</evidence>
<dbReference type="RefSeq" id="WP_197965748.1">
    <property type="nucleotide sequence ID" value="NZ_JACEGD010000007.1"/>
</dbReference>
<keyword evidence="2" id="KW-1133">Transmembrane helix</keyword>
<name>A0ABS0NZE8_9BRAD</name>
<evidence type="ECO:0000313" key="3">
    <source>
        <dbReference type="EMBL" id="MBH5386366.1"/>
    </source>
</evidence>
<keyword evidence="4" id="KW-1185">Reference proteome</keyword>
<protein>
    <recommendedName>
        <fullName evidence="5">SlyX family protein</fullName>
    </recommendedName>
</protein>
<organism evidence="3 4">
    <name type="scientific">Bradyrhizobium diversitatis</name>
    <dbReference type="NCBI Taxonomy" id="2755406"/>
    <lineage>
        <taxon>Bacteria</taxon>
        <taxon>Pseudomonadati</taxon>
        <taxon>Pseudomonadota</taxon>
        <taxon>Alphaproteobacteria</taxon>
        <taxon>Hyphomicrobiales</taxon>
        <taxon>Nitrobacteraceae</taxon>
        <taxon>Bradyrhizobium</taxon>
    </lineage>
</organism>
<reference evidence="3 4" key="1">
    <citation type="submission" date="2020-07" db="EMBL/GenBank/DDBJ databases">
        <title>Bradyrhizobium diversity isolated from nodules of indigenous legumes of Western Australia.</title>
        <authorList>
            <person name="Klepa M.S."/>
        </authorList>
    </citation>
    <scope>NUCLEOTIDE SEQUENCE [LARGE SCALE GENOMIC DNA]</scope>
    <source>
        <strain evidence="3 4">CNPSo 4019</strain>
    </source>
</reference>
<dbReference type="EMBL" id="JACEGD010000007">
    <property type="protein sequence ID" value="MBH5386366.1"/>
    <property type="molecule type" value="Genomic_DNA"/>
</dbReference>
<comment type="caution">
    <text evidence="3">The sequence shown here is derived from an EMBL/GenBank/DDBJ whole genome shotgun (WGS) entry which is preliminary data.</text>
</comment>